<reference evidence="9 10" key="1">
    <citation type="journal article" date="2017" name="Nat. Ecol. Evol.">
        <title>Scallop genome provides insights into evolution of bilaterian karyotype and development.</title>
        <authorList>
            <person name="Wang S."/>
            <person name="Zhang J."/>
            <person name="Jiao W."/>
            <person name="Li J."/>
            <person name="Xun X."/>
            <person name="Sun Y."/>
            <person name="Guo X."/>
            <person name="Huan P."/>
            <person name="Dong B."/>
            <person name="Zhang L."/>
            <person name="Hu X."/>
            <person name="Sun X."/>
            <person name="Wang J."/>
            <person name="Zhao C."/>
            <person name="Wang Y."/>
            <person name="Wang D."/>
            <person name="Huang X."/>
            <person name="Wang R."/>
            <person name="Lv J."/>
            <person name="Li Y."/>
            <person name="Zhang Z."/>
            <person name="Liu B."/>
            <person name="Lu W."/>
            <person name="Hui Y."/>
            <person name="Liang J."/>
            <person name="Zhou Z."/>
            <person name="Hou R."/>
            <person name="Li X."/>
            <person name="Liu Y."/>
            <person name="Li H."/>
            <person name="Ning X."/>
            <person name="Lin Y."/>
            <person name="Zhao L."/>
            <person name="Xing Q."/>
            <person name="Dou J."/>
            <person name="Li Y."/>
            <person name="Mao J."/>
            <person name="Guo H."/>
            <person name="Dou H."/>
            <person name="Li T."/>
            <person name="Mu C."/>
            <person name="Jiang W."/>
            <person name="Fu Q."/>
            <person name="Fu X."/>
            <person name="Miao Y."/>
            <person name="Liu J."/>
            <person name="Yu Q."/>
            <person name="Li R."/>
            <person name="Liao H."/>
            <person name="Li X."/>
            <person name="Kong Y."/>
            <person name="Jiang Z."/>
            <person name="Chourrout D."/>
            <person name="Li R."/>
            <person name="Bao Z."/>
        </authorList>
    </citation>
    <scope>NUCLEOTIDE SEQUENCE [LARGE SCALE GENOMIC DNA]</scope>
    <source>
        <strain evidence="9 10">PY_sf001</strain>
    </source>
</reference>
<dbReference type="Pfam" id="PF07810">
    <property type="entry name" value="TMC"/>
    <property type="match status" value="1"/>
</dbReference>
<evidence type="ECO:0000256" key="1">
    <source>
        <dbReference type="ARBA" id="ARBA00004141"/>
    </source>
</evidence>
<dbReference type="GO" id="GO:0005886">
    <property type="term" value="C:plasma membrane"/>
    <property type="evidence" value="ECO:0007669"/>
    <property type="project" value="InterPro"/>
</dbReference>
<feature type="transmembrane region" description="Helical" evidence="7">
    <location>
        <begin position="213"/>
        <end position="231"/>
    </location>
</feature>
<feature type="compositionally biased region" description="Polar residues" evidence="6">
    <location>
        <begin position="860"/>
        <end position="870"/>
    </location>
</feature>
<gene>
    <name evidence="9" type="ORF">KP79_PYT06384</name>
</gene>
<feature type="region of interest" description="Disordered" evidence="6">
    <location>
        <begin position="75"/>
        <end position="94"/>
    </location>
</feature>
<evidence type="ECO:0000256" key="7">
    <source>
        <dbReference type="SAM" id="Phobius"/>
    </source>
</evidence>
<feature type="transmembrane region" description="Helical" evidence="7">
    <location>
        <begin position="453"/>
        <end position="476"/>
    </location>
</feature>
<keyword evidence="4 7" id="KW-1133">Transmembrane helix</keyword>
<evidence type="ECO:0000313" key="10">
    <source>
        <dbReference type="Proteomes" id="UP000242188"/>
    </source>
</evidence>
<comment type="similarity">
    <text evidence="2">Belongs to the TMC family.</text>
</comment>
<dbReference type="OrthoDB" id="1936208at2759"/>
<dbReference type="GO" id="GO:0008381">
    <property type="term" value="F:mechanosensitive monoatomic ion channel activity"/>
    <property type="evidence" value="ECO:0007669"/>
    <property type="project" value="TreeGrafter"/>
</dbReference>
<dbReference type="AlphaFoldDB" id="A0A210QQR0"/>
<feature type="domain" description="TMC" evidence="8">
    <location>
        <begin position="533"/>
        <end position="643"/>
    </location>
</feature>
<keyword evidence="5 7" id="KW-0472">Membrane</keyword>
<protein>
    <submittedName>
        <fullName evidence="9">Transmembrane channel-like protein 7</fullName>
    </submittedName>
</protein>
<dbReference type="STRING" id="6573.A0A210QQR0"/>
<dbReference type="EMBL" id="NEDP02002388">
    <property type="protein sequence ID" value="OWF51071.1"/>
    <property type="molecule type" value="Genomic_DNA"/>
</dbReference>
<feature type="transmembrane region" description="Helical" evidence="7">
    <location>
        <begin position="601"/>
        <end position="627"/>
    </location>
</feature>
<feature type="compositionally biased region" description="Basic and acidic residues" evidence="6">
    <location>
        <begin position="783"/>
        <end position="792"/>
    </location>
</feature>
<dbReference type="InterPro" id="IPR038900">
    <property type="entry name" value="TMC"/>
</dbReference>
<organism evidence="9 10">
    <name type="scientific">Mizuhopecten yessoensis</name>
    <name type="common">Japanese scallop</name>
    <name type="synonym">Patinopecten yessoensis</name>
    <dbReference type="NCBI Taxonomy" id="6573"/>
    <lineage>
        <taxon>Eukaryota</taxon>
        <taxon>Metazoa</taxon>
        <taxon>Spiralia</taxon>
        <taxon>Lophotrochozoa</taxon>
        <taxon>Mollusca</taxon>
        <taxon>Bivalvia</taxon>
        <taxon>Autobranchia</taxon>
        <taxon>Pteriomorphia</taxon>
        <taxon>Pectinida</taxon>
        <taxon>Pectinoidea</taxon>
        <taxon>Pectinidae</taxon>
        <taxon>Mizuhopecten</taxon>
    </lineage>
</organism>
<feature type="transmembrane region" description="Helical" evidence="7">
    <location>
        <begin position="705"/>
        <end position="728"/>
    </location>
</feature>
<evidence type="ECO:0000256" key="4">
    <source>
        <dbReference type="ARBA" id="ARBA00022989"/>
    </source>
</evidence>
<feature type="transmembrane region" description="Helical" evidence="7">
    <location>
        <begin position="311"/>
        <end position="333"/>
    </location>
</feature>
<evidence type="ECO:0000256" key="5">
    <source>
        <dbReference type="ARBA" id="ARBA00023136"/>
    </source>
</evidence>
<feature type="region of interest" description="Disordered" evidence="6">
    <location>
        <begin position="771"/>
        <end position="878"/>
    </location>
</feature>
<keyword evidence="10" id="KW-1185">Reference proteome</keyword>
<feature type="transmembrane region" description="Helical" evidence="7">
    <location>
        <begin position="648"/>
        <end position="666"/>
    </location>
</feature>
<feature type="transmembrane region" description="Helical" evidence="7">
    <location>
        <begin position="413"/>
        <end position="433"/>
    </location>
</feature>
<evidence type="ECO:0000256" key="3">
    <source>
        <dbReference type="ARBA" id="ARBA00022692"/>
    </source>
</evidence>
<accession>A0A210QQR0</accession>
<comment type="caution">
    <text evidence="9">The sequence shown here is derived from an EMBL/GenBank/DDBJ whole genome shotgun (WGS) entry which is preliminary data.</text>
</comment>
<evidence type="ECO:0000256" key="2">
    <source>
        <dbReference type="ARBA" id="ARBA00006510"/>
    </source>
</evidence>
<keyword evidence="3 7" id="KW-0812">Transmembrane</keyword>
<dbReference type="Proteomes" id="UP000242188">
    <property type="component" value="Unassembled WGS sequence"/>
</dbReference>
<evidence type="ECO:0000259" key="8">
    <source>
        <dbReference type="Pfam" id="PF07810"/>
    </source>
</evidence>
<dbReference type="PANTHER" id="PTHR23302:SF24">
    <property type="entry name" value="TMC DOMAIN-CONTAINING PROTEIN"/>
    <property type="match status" value="1"/>
</dbReference>
<proteinExistence type="inferred from homology"/>
<feature type="region of interest" description="Disordered" evidence="6">
    <location>
        <begin position="21"/>
        <end position="50"/>
    </location>
</feature>
<dbReference type="PANTHER" id="PTHR23302">
    <property type="entry name" value="TRANSMEMBRANE CHANNEL-RELATED"/>
    <property type="match status" value="1"/>
</dbReference>
<sequence>MVQRSGYSIYLSPVQICPISSTALPQSPSKKRGEIRSDTNDEGGITHKSKGNHIFSLLPSKQALTSFVGITMARKQESTSRKSRSPNAVYPEAEEYGDLDPDLKELSKRGIRVKNFDDEEDVYKTLQLIKTLPCSLQQKRKFRSKLTDKPVKKVGGCAGWAYRRKLDWKKFKIGFREFQYQLELWGTAFKKIEGQQGAGVLSYFVFLRTLFKLNIAIFVLMLIFVTLPAIVNFSSNGYTVAVTGTGIGGVDVATAQTCSANYDVNISTDAASLIVDFLQGTGWMESTALFLGWYDANEYSMGTVGSHNFNYIMPLAIFLTVIVIFIISLVVMAQASVKGFRENIAKTGDAVRYTYNVKLFCSWDYSVTEELWSTIKQKSVYKDIVAELAESKFRKTRKNMTSNQKCGLYTKRFLVNFLILAMLGGAAYLIFYVQKFSTETTSSDSFVLLLIQYLPSITLGALNGLLPIIFEVLIKFEDYTTQFAMKLHLIRIVFLKLASLAVLIISMYSIITCGTRTTTCNVGIPDTCTAITCWETYVGQTFYKLVVTDFLIHVVAILAVEGPRMLLTSKCDSKLLKKIGPAVFDIPKSVLELVYSQMLCWIGLLYCPLITSMTVISFLVSFFLKYLSAMKTTGPPEKPYRASRTNSFFIGILLLAFFLSVFPVGYTMVSIRPSTGCGPFRIYSTQMSSIIDATISNLPTSLNNLVSLITSASAVLTVLVALIIVIYFCSARGSAYNNVVKMLEEQLMMESRDKQFLMARVYELTGEKPAARKKETLSTVNETKTKSKKMEAEVEPCPGPSPHNLYADGPVVSDDPVPAMPEEKDPFHAPPVYRSPSPSGSRAGTPKILVNNTDWDETPRINTSTTTHTAQPAKPLEF</sequence>
<comment type="subcellular location">
    <subcellularLocation>
        <location evidence="1">Membrane</location>
        <topology evidence="1">Multi-pass membrane protein</topology>
    </subcellularLocation>
</comment>
<evidence type="ECO:0000256" key="6">
    <source>
        <dbReference type="SAM" id="MobiDB-lite"/>
    </source>
</evidence>
<feature type="transmembrane region" description="Helical" evidence="7">
    <location>
        <begin position="488"/>
        <end position="511"/>
    </location>
</feature>
<dbReference type="InterPro" id="IPR012496">
    <property type="entry name" value="TMC_dom"/>
</dbReference>
<name>A0A210QQR0_MIZYE</name>
<evidence type="ECO:0000313" key="9">
    <source>
        <dbReference type="EMBL" id="OWF51071.1"/>
    </source>
</evidence>